<keyword evidence="3" id="KW-0539">Nucleus</keyword>
<dbReference type="AlphaFoldDB" id="A0A194XA84"/>
<dbReference type="SMART" id="SM00360">
    <property type="entry name" value="RRM"/>
    <property type="match status" value="1"/>
</dbReference>
<feature type="region of interest" description="Disordered" evidence="5">
    <location>
        <begin position="1"/>
        <end position="82"/>
    </location>
</feature>
<dbReference type="OrthoDB" id="439993at2759"/>
<dbReference type="SMART" id="SM00715">
    <property type="entry name" value="LA"/>
    <property type="match status" value="1"/>
</dbReference>
<dbReference type="InterPro" id="IPR000504">
    <property type="entry name" value="RRM_dom"/>
</dbReference>
<dbReference type="PANTHER" id="PTHR22792">
    <property type="entry name" value="LUPUS LA PROTEIN-RELATED"/>
    <property type="match status" value="1"/>
</dbReference>
<evidence type="ECO:0000256" key="1">
    <source>
        <dbReference type="ARBA" id="ARBA00004123"/>
    </source>
</evidence>
<dbReference type="GO" id="GO:0003729">
    <property type="term" value="F:mRNA binding"/>
    <property type="evidence" value="ECO:0007669"/>
    <property type="project" value="TreeGrafter"/>
</dbReference>
<dbReference type="EMBL" id="KQ947415">
    <property type="protein sequence ID" value="KUJ17083.1"/>
    <property type="molecule type" value="Genomic_DNA"/>
</dbReference>
<sequence length="405" mass="45770">MSTPKIEATEPDPAAASIPNDETVNKENGDASAPTDVDVVAEETKAEVKEENGDAAEKKDVKSEDTEEANEEGKPKLRFNENGILKTSAKPIEGVNNSKYDASVLSESEDPVKIRAQVEFYFGDSNLPTDNYLWDLTGGSANKPVDLAKILGFGRMKRFTSREIVLAALKESKSLQVTGEKGEEQVNRRIAYDPTKSSRAESRSIYAKGFGDEEPSSQFDIEAFFAPYGPTNAVRLRRTDDRLFKGSVFVEFQDDETAKKFLDLDPKPLWQGKHTLLIQSKREYVEGKAQDIRDGKIDPQEARIFGNRGRGRGRGGRGRGRGGDFKRGDRDRNGGRERRDRDFTDRDPDDWKKRREEDRASGFKDDRKNGRNARDHHKKGGRGGRRDDRGHRDNDRNRERKDRDE</sequence>
<dbReference type="SUPFAM" id="SSF54928">
    <property type="entry name" value="RNA-binding domain, RBD"/>
    <property type="match status" value="1"/>
</dbReference>
<proteinExistence type="predicted"/>
<dbReference type="PANTHER" id="PTHR22792:SF140">
    <property type="entry name" value="ACHILLES, ISOFORM A"/>
    <property type="match status" value="1"/>
</dbReference>
<dbReference type="GO" id="GO:1990904">
    <property type="term" value="C:ribonucleoprotein complex"/>
    <property type="evidence" value="ECO:0007669"/>
    <property type="project" value="InterPro"/>
</dbReference>
<feature type="compositionally biased region" description="Basic residues" evidence="5">
    <location>
        <begin position="309"/>
        <end position="320"/>
    </location>
</feature>
<feature type="compositionally biased region" description="Basic and acidic residues" evidence="5">
    <location>
        <begin position="287"/>
        <end position="301"/>
    </location>
</feature>
<feature type="region of interest" description="Disordered" evidence="5">
    <location>
        <begin position="287"/>
        <end position="405"/>
    </location>
</feature>
<evidence type="ECO:0000259" key="6">
    <source>
        <dbReference type="PROSITE" id="PS50102"/>
    </source>
</evidence>
<evidence type="ECO:0000313" key="9">
    <source>
        <dbReference type="Proteomes" id="UP000070700"/>
    </source>
</evidence>
<gene>
    <name evidence="8" type="ORF">LY89DRAFT_585366</name>
</gene>
<accession>A0A194XA84</accession>
<dbReference type="PROSITE" id="PS50961">
    <property type="entry name" value="HTH_LA"/>
    <property type="match status" value="1"/>
</dbReference>
<evidence type="ECO:0000256" key="5">
    <source>
        <dbReference type="SAM" id="MobiDB-lite"/>
    </source>
</evidence>
<dbReference type="GeneID" id="28819042"/>
<feature type="domain" description="RRM" evidence="6">
    <location>
        <begin position="203"/>
        <end position="282"/>
    </location>
</feature>
<feature type="compositionally biased region" description="Basic and acidic residues" evidence="5">
    <location>
        <begin position="384"/>
        <end position="405"/>
    </location>
</feature>
<dbReference type="InterPro" id="IPR006630">
    <property type="entry name" value="La_HTH"/>
</dbReference>
<feature type="compositionally biased region" description="Basic residues" evidence="5">
    <location>
        <begin position="374"/>
        <end position="383"/>
    </location>
</feature>
<dbReference type="InterPro" id="IPR012677">
    <property type="entry name" value="Nucleotide-bd_a/b_plait_sf"/>
</dbReference>
<dbReference type="InterPro" id="IPR036388">
    <property type="entry name" value="WH-like_DNA-bd_sf"/>
</dbReference>
<dbReference type="InParanoid" id="A0A194XA84"/>
<dbReference type="STRING" id="149040.A0A194XA84"/>
<dbReference type="InterPro" id="IPR045180">
    <property type="entry name" value="La_dom_prot"/>
</dbReference>
<protein>
    <submittedName>
        <fullName evidence="8">Uncharacterized protein</fullName>
    </submittedName>
</protein>
<keyword evidence="9" id="KW-1185">Reference proteome</keyword>
<dbReference type="InterPro" id="IPR036390">
    <property type="entry name" value="WH_DNA-bd_sf"/>
</dbReference>
<evidence type="ECO:0000259" key="7">
    <source>
        <dbReference type="PROSITE" id="PS50961"/>
    </source>
</evidence>
<dbReference type="Gene3D" id="3.30.70.330">
    <property type="match status" value="1"/>
</dbReference>
<dbReference type="CDD" id="cd12291">
    <property type="entry name" value="RRM1_La"/>
    <property type="match status" value="1"/>
</dbReference>
<evidence type="ECO:0000256" key="2">
    <source>
        <dbReference type="ARBA" id="ARBA00022884"/>
    </source>
</evidence>
<dbReference type="Pfam" id="PF05383">
    <property type="entry name" value="La"/>
    <property type="match status" value="1"/>
</dbReference>
<dbReference type="Proteomes" id="UP000070700">
    <property type="component" value="Unassembled WGS sequence"/>
</dbReference>
<name>A0A194XA84_MOLSC</name>
<keyword evidence="2 4" id="KW-0694">RNA-binding</keyword>
<dbReference type="Gene3D" id="1.10.10.10">
    <property type="entry name" value="Winged helix-like DNA-binding domain superfamily/Winged helix DNA-binding domain"/>
    <property type="match status" value="1"/>
</dbReference>
<dbReference type="RefSeq" id="XP_018071438.1">
    <property type="nucleotide sequence ID" value="XM_018209316.1"/>
</dbReference>
<dbReference type="GO" id="GO:0005634">
    <property type="term" value="C:nucleus"/>
    <property type="evidence" value="ECO:0007669"/>
    <property type="project" value="UniProtKB-SubCell"/>
</dbReference>
<dbReference type="InterPro" id="IPR035979">
    <property type="entry name" value="RBD_domain_sf"/>
</dbReference>
<dbReference type="SUPFAM" id="SSF46785">
    <property type="entry name" value="Winged helix' DNA-binding domain"/>
    <property type="match status" value="1"/>
</dbReference>
<comment type="subcellular location">
    <subcellularLocation>
        <location evidence="1">Nucleus</location>
    </subcellularLocation>
</comment>
<evidence type="ECO:0000256" key="3">
    <source>
        <dbReference type="ARBA" id="ARBA00023242"/>
    </source>
</evidence>
<dbReference type="PROSITE" id="PS50102">
    <property type="entry name" value="RRM"/>
    <property type="match status" value="1"/>
</dbReference>
<dbReference type="PRINTS" id="PR00302">
    <property type="entry name" value="LUPUSLA"/>
</dbReference>
<feature type="domain" description="HTH La-type RNA-binding" evidence="7">
    <location>
        <begin position="104"/>
        <end position="194"/>
    </location>
</feature>
<feature type="compositionally biased region" description="Basic and acidic residues" evidence="5">
    <location>
        <begin position="42"/>
        <end position="64"/>
    </location>
</feature>
<dbReference type="Pfam" id="PF00076">
    <property type="entry name" value="RRM_1"/>
    <property type="match status" value="1"/>
</dbReference>
<evidence type="ECO:0000313" key="8">
    <source>
        <dbReference type="EMBL" id="KUJ17083.1"/>
    </source>
</evidence>
<dbReference type="KEGG" id="psco:LY89DRAFT_585366"/>
<dbReference type="GO" id="GO:0006396">
    <property type="term" value="P:RNA processing"/>
    <property type="evidence" value="ECO:0007669"/>
    <property type="project" value="InterPro"/>
</dbReference>
<organism evidence="8 9">
    <name type="scientific">Mollisia scopiformis</name>
    <name type="common">Conifer needle endophyte fungus</name>
    <name type="synonym">Phialocephala scopiformis</name>
    <dbReference type="NCBI Taxonomy" id="149040"/>
    <lineage>
        <taxon>Eukaryota</taxon>
        <taxon>Fungi</taxon>
        <taxon>Dikarya</taxon>
        <taxon>Ascomycota</taxon>
        <taxon>Pezizomycotina</taxon>
        <taxon>Leotiomycetes</taxon>
        <taxon>Helotiales</taxon>
        <taxon>Mollisiaceae</taxon>
        <taxon>Mollisia</taxon>
    </lineage>
</organism>
<dbReference type="InterPro" id="IPR002344">
    <property type="entry name" value="Lupus_La"/>
</dbReference>
<feature type="compositionally biased region" description="Basic and acidic residues" evidence="5">
    <location>
        <begin position="321"/>
        <end position="373"/>
    </location>
</feature>
<evidence type="ECO:0000256" key="4">
    <source>
        <dbReference type="PROSITE-ProRule" id="PRU00332"/>
    </source>
</evidence>
<reference evidence="8 9" key="1">
    <citation type="submission" date="2015-10" db="EMBL/GenBank/DDBJ databases">
        <title>Full genome of DAOMC 229536 Phialocephala scopiformis, a fungal endophyte of spruce producing the potent anti-insectan compound rugulosin.</title>
        <authorList>
            <consortium name="DOE Joint Genome Institute"/>
            <person name="Walker A.K."/>
            <person name="Frasz S.L."/>
            <person name="Seifert K.A."/>
            <person name="Miller J.D."/>
            <person name="Mondo S.J."/>
            <person name="Labutti K."/>
            <person name="Lipzen A."/>
            <person name="Dockter R."/>
            <person name="Kennedy M."/>
            <person name="Grigoriev I.V."/>
            <person name="Spatafora J.W."/>
        </authorList>
    </citation>
    <scope>NUCLEOTIDE SEQUENCE [LARGE SCALE GENOMIC DNA]</scope>
    <source>
        <strain evidence="8 9">CBS 120377</strain>
    </source>
</reference>